<proteinExistence type="predicted"/>
<sequence length="759" mass="82937">MKKMSRRAAAIWSLVLLLSTQWLFGSPATVEASSTVVSSYKVSPGVDYRQERVRINGSNQKTNVLDVNLENSFTKLAVNTPIPFSQTKTTSQQARERTVDGHRVVGAVNATFFDMSDPNRLPFSIISENDRVVNYGTVSSGRDHYRSEPIAFGVRSNGKATVDHYDIRSSVSYNGHSLPITNMNYIRSNNDLLLFTPMMTNGRTGTNEFGVEVIVRGASKDMKNLQFGDRVTGTVERVRGYGDSGNAQIPEDGFVLSGHGRQNIDLLTSMKPGDTVEVSVDIDDKWKGAQFMLGSGPQLVRNGQVHITMNESNWRASQRVARTAVAVDRTGTKVQMITVEKMTLREFAEYLVSLGVDRALNLDGGGSTTMVARQHGQTYATLANVPSAGSERRVSATLQAISTAPASAPARLRMDSIQAPVAVGSTVELKSHFAMDEYYNTVPYRESDLTFTVTNGVGEVNGKTFRATSAGEGRIQARINGQSVGSIEVKVVNSFDRLAITPSKLTIGTGEQHRFTADAIRTNGTNPIFDSSLVNWRVEGGIGTITPNGRFTAGNEKGTGAIVATYGNMETRVPVTVLSTNQFRDVPNDHWAYDSLLFLKDRGILRGYADGTVKPGQPLTRSQSASMLVREFDLQANEFQSPNFKDVPSGFHAYHDIRAISGVGFMTGRSDSTFDPNGYLTRGQMATILVRAYGLEAPLPEKPTFTDVEVDHWAYEAIETLAYHGIASGYQDGRFGPSDSVSRAHFSVFLDRSITKLVK</sequence>
<dbReference type="Pfam" id="PF00395">
    <property type="entry name" value="SLH"/>
    <property type="match status" value="3"/>
</dbReference>
<dbReference type="PANTHER" id="PTHR43308">
    <property type="entry name" value="OUTER MEMBRANE PROTEIN ALPHA-RELATED"/>
    <property type="match status" value="1"/>
</dbReference>
<dbReference type="PROSITE" id="PS51272">
    <property type="entry name" value="SLH"/>
    <property type="match status" value="3"/>
</dbReference>
<dbReference type="Gene3D" id="2.60.40.1080">
    <property type="match status" value="1"/>
</dbReference>
<keyword evidence="1 2" id="KW-0732">Signal</keyword>
<dbReference type="Proteomes" id="UP000018890">
    <property type="component" value="Unassembled WGS sequence"/>
</dbReference>
<reference evidence="4" key="1">
    <citation type="journal article" date="2014" name="Genome Announc.">
        <title>Draft Genome Sequences of Three Alkaliphilic Bacillus Strains, Bacillus wakoensis JCM 9140T, Bacillus akibai JCM 9157T, and Bacillus hemicellulosilyticus JCM 9152T.</title>
        <authorList>
            <person name="Yuki M."/>
            <person name="Oshima K."/>
            <person name="Suda W."/>
            <person name="Oshida Y."/>
            <person name="Kitamura K."/>
            <person name="Iida T."/>
            <person name="Hattori M."/>
            <person name="Ohkuma M."/>
        </authorList>
    </citation>
    <scope>NUCLEOTIDE SEQUENCE [LARGE SCALE GENOMIC DNA]</scope>
    <source>
        <strain evidence="4">JCM 9140</strain>
    </source>
</reference>
<dbReference type="Pfam" id="PF09992">
    <property type="entry name" value="NAGPA"/>
    <property type="match status" value="1"/>
</dbReference>
<feature type="chain" id="PRO_5039285645" description="SLH domain-containing protein" evidence="2">
    <location>
        <begin position="25"/>
        <end position="759"/>
    </location>
</feature>
<name>W4Q683_9BACI</name>
<evidence type="ECO:0000259" key="3">
    <source>
        <dbReference type="PROSITE" id="PS51272"/>
    </source>
</evidence>
<protein>
    <recommendedName>
        <fullName evidence="3">SLH domain-containing protein</fullName>
    </recommendedName>
</protein>
<feature type="domain" description="SLH" evidence="3">
    <location>
        <begin position="643"/>
        <end position="700"/>
    </location>
</feature>
<keyword evidence="5" id="KW-1185">Reference proteome</keyword>
<evidence type="ECO:0000313" key="4">
    <source>
        <dbReference type="EMBL" id="GAE27450.1"/>
    </source>
</evidence>
<comment type="caution">
    <text evidence="4">The sequence shown here is derived from an EMBL/GenBank/DDBJ whole genome shotgun (WGS) entry which is preliminary data.</text>
</comment>
<evidence type="ECO:0000313" key="5">
    <source>
        <dbReference type="Proteomes" id="UP000018890"/>
    </source>
</evidence>
<evidence type="ECO:0000256" key="2">
    <source>
        <dbReference type="SAM" id="SignalP"/>
    </source>
</evidence>
<dbReference type="AlphaFoldDB" id="W4Q683"/>
<feature type="domain" description="SLH" evidence="3">
    <location>
        <begin position="701"/>
        <end position="759"/>
    </location>
</feature>
<dbReference type="InterPro" id="IPR051465">
    <property type="entry name" value="Cell_Envelope_Struct_Comp"/>
</dbReference>
<evidence type="ECO:0000256" key="1">
    <source>
        <dbReference type="ARBA" id="ARBA00022729"/>
    </source>
</evidence>
<accession>W4Q683</accession>
<feature type="signal peptide" evidence="2">
    <location>
        <begin position="1"/>
        <end position="24"/>
    </location>
</feature>
<dbReference type="InterPro" id="IPR018711">
    <property type="entry name" value="NAGPA"/>
</dbReference>
<gene>
    <name evidence="4" type="ORF">JCM9140_3597</name>
</gene>
<feature type="domain" description="SLH" evidence="3">
    <location>
        <begin position="579"/>
        <end position="642"/>
    </location>
</feature>
<dbReference type="InterPro" id="IPR001119">
    <property type="entry name" value="SLH_dom"/>
</dbReference>
<organism evidence="4 5">
    <name type="scientific">Halalkalibacter wakoensis JCM 9140</name>
    <dbReference type="NCBI Taxonomy" id="1236970"/>
    <lineage>
        <taxon>Bacteria</taxon>
        <taxon>Bacillati</taxon>
        <taxon>Bacillota</taxon>
        <taxon>Bacilli</taxon>
        <taxon>Bacillales</taxon>
        <taxon>Bacillaceae</taxon>
        <taxon>Halalkalibacter</taxon>
    </lineage>
</organism>
<dbReference type="STRING" id="1236970.JCM9140_3597"/>
<dbReference type="EMBL" id="BAUT01000051">
    <property type="protein sequence ID" value="GAE27450.1"/>
    <property type="molecule type" value="Genomic_DNA"/>
</dbReference>